<dbReference type="Proteomes" id="UP000309997">
    <property type="component" value="Unassembled WGS sequence"/>
</dbReference>
<protein>
    <submittedName>
        <fullName evidence="1">Uncharacterized protein</fullName>
    </submittedName>
</protein>
<evidence type="ECO:0000313" key="2">
    <source>
        <dbReference type="Proteomes" id="UP000309997"/>
    </source>
</evidence>
<sequence>MLFGPFEITMKDSFAKGCETELEVEVSSDIESMVSKVIVLRPAMKAQWVLIAAKAIDYMNPKLEAKN</sequence>
<name>A0ACC4CPZ7_POPAL</name>
<comment type="caution">
    <text evidence="1">The sequence shown here is derived from an EMBL/GenBank/DDBJ whole genome shotgun (WGS) entry which is preliminary data.</text>
</comment>
<evidence type="ECO:0000313" key="1">
    <source>
        <dbReference type="EMBL" id="KAL3599655.1"/>
    </source>
</evidence>
<accession>A0ACC4CPZ7</accession>
<reference evidence="1 2" key="1">
    <citation type="journal article" date="2024" name="Plant Biotechnol. J.">
        <title>Genome and CRISPR/Cas9 system of a widespread forest tree (Populus alba) in the world.</title>
        <authorList>
            <person name="Liu Y.J."/>
            <person name="Jiang P.F."/>
            <person name="Han X.M."/>
            <person name="Li X.Y."/>
            <person name="Wang H.M."/>
            <person name="Wang Y.J."/>
            <person name="Wang X.X."/>
            <person name="Zeng Q.Y."/>
        </authorList>
    </citation>
    <scope>NUCLEOTIDE SEQUENCE [LARGE SCALE GENOMIC DNA]</scope>
    <source>
        <strain evidence="2">cv. PAL-ZL1</strain>
    </source>
</reference>
<keyword evidence="2" id="KW-1185">Reference proteome</keyword>
<organism evidence="1 2">
    <name type="scientific">Populus alba</name>
    <name type="common">White poplar</name>
    <dbReference type="NCBI Taxonomy" id="43335"/>
    <lineage>
        <taxon>Eukaryota</taxon>
        <taxon>Viridiplantae</taxon>
        <taxon>Streptophyta</taxon>
        <taxon>Embryophyta</taxon>
        <taxon>Tracheophyta</taxon>
        <taxon>Spermatophyta</taxon>
        <taxon>Magnoliopsida</taxon>
        <taxon>eudicotyledons</taxon>
        <taxon>Gunneridae</taxon>
        <taxon>Pentapetalae</taxon>
        <taxon>rosids</taxon>
        <taxon>fabids</taxon>
        <taxon>Malpighiales</taxon>
        <taxon>Salicaceae</taxon>
        <taxon>Saliceae</taxon>
        <taxon>Populus</taxon>
    </lineage>
</organism>
<proteinExistence type="predicted"/>
<gene>
    <name evidence="1" type="ORF">D5086_007573</name>
</gene>
<dbReference type="EMBL" id="RCHU02000003">
    <property type="protein sequence ID" value="KAL3599655.1"/>
    <property type="molecule type" value="Genomic_DNA"/>
</dbReference>